<feature type="domain" description="HTH arsR-type" evidence="2">
    <location>
        <begin position="12"/>
        <end position="105"/>
    </location>
</feature>
<dbReference type="CDD" id="cd00090">
    <property type="entry name" value="HTH_ARSR"/>
    <property type="match status" value="1"/>
</dbReference>
<dbReference type="GO" id="GO:0003700">
    <property type="term" value="F:DNA-binding transcription factor activity"/>
    <property type="evidence" value="ECO:0007669"/>
    <property type="project" value="InterPro"/>
</dbReference>
<dbReference type="InterPro" id="IPR036388">
    <property type="entry name" value="WH-like_DNA-bd_sf"/>
</dbReference>
<dbReference type="SMART" id="SM00418">
    <property type="entry name" value="HTH_ARSR"/>
    <property type="match status" value="1"/>
</dbReference>
<dbReference type="Pfam" id="PF12840">
    <property type="entry name" value="HTH_20"/>
    <property type="match status" value="1"/>
</dbReference>
<name>A0A1H4T8E2_9MICO</name>
<protein>
    <submittedName>
        <fullName evidence="3">Helix-turn-helix domain-containing protein</fullName>
    </submittedName>
</protein>
<evidence type="ECO:0000313" key="3">
    <source>
        <dbReference type="EMBL" id="SEC52706.1"/>
    </source>
</evidence>
<evidence type="ECO:0000313" key="4">
    <source>
        <dbReference type="Proteomes" id="UP000199183"/>
    </source>
</evidence>
<organism evidence="3 4">
    <name type="scientific">Paramicrobacterium humi</name>
    <dbReference type="NCBI Taxonomy" id="640635"/>
    <lineage>
        <taxon>Bacteria</taxon>
        <taxon>Bacillati</taxon>
        <taxon>Actinomycetota</taxon>
        <taxon>Actinomycetes</taxon>
        <taxon>Micrococcales</taxon>
        <taxon>Microbacteriaceae</taxon>
        <taxon>Paramicrobacterium</taxon>
    </lineage>
</organism>
<sequence length="204" mass="22768">MNEQPYAVTDPATLRALAHPLRQRIMWELAARDYLRATDLAKICGEPANSVSFHLRSLARAGLIEEKPEQARDSRDRVWGMTHPEGVHFPQADIATNALLAERLDWVKGLLDETLPRDPHAARTQYLGAAVLTRDEALTMAEEVMAVFEKWRERGSKAAIEHPHDPDRVLHFTAAFVGNPRVCEQPSPVQEVHDLGSSVADDPA</sequence>
<dbReference type="InterPro" id="IPR011991">
    <property type="entry name" value="ArsR-like_HTH"/>
</dbReference>
<gene>
    <name evidence="3" type="ORF">SAMN04489806_3133</name>
</gene>
<dbReference type="EMBL" id="FNRY01000002">
    <property type="protein sequence ID" value="SEC52706.1"/>
    <property type="molecule type" value="Genomic_DNA"/>
</dbReference>
<accession>A0A1H4T8E2</accession>
<evidence type="ECO:0000259" key="2">
    <source>
        <dbReference type="SMART" id="SM00418"/>
    </source>
</evidence>
<reference evidence="3 4" key="1">
    <citation type="submission" date="2016-10" db="EMBL/GenBank/DDBJ databases">
        <authorList>
            <person name="de Groot N.N."/>
        </authorList>
    </citation>
    <scope>NUCLEOTIDE SEQUENCE [LARGE SCALE GENOMIC DNA]</scope>
    <source>
        <strain evidence="3 4">DSM 21799</strain>
    </source>
</reference>
<dbReference type="STRING" id="640635.SAMN04489806_3133"/>
<evidence type="ECO:0000256" key="1">
    <source>
        <dbReference type="SAM" id="MobiDB-lite"/>
    </source>
</evidence>
<dbReference type="AlphaFoldDB" id="A0A1H4T8E2"/>
<dbReference type="Gene3D" id="1.10.10.10">
    <property type="entry name" value="Winged helix-like DNA-binding domain superfamily/Winged helix DNA-binding domain"/>
    <property type="match status" value="1"/>
</dbReference>
<proteinExistence type="predicted"/>
<dbReference type="Proteomes" id="UP000199183">
    <property type="component" value="Unassembled WGS sequence"/>
</dbReference>
<dbReference type="RefSeq" id="WP_091187582.1">
    <property type="nucleotide sequence ID" value="NZ_FNRY01000002.1"/>
</dbReference>
<dbReference type="InterPro" id="IPR036390">
    <property type="entry name" value="WH_DNA-bd_sf"/>
</dbReference>
<dbReference type="SUPFAM" id="SSF46785">
    <property type="entry name" value="Winged helix' DNA-binding domain"/>
    <property type="match status" value="1"/>
</dbReference>
<keyword evidence="4" id="KW-1185">Reference proteome</keyword>
<dbReference type="InterPro" id="IPR001845">
    <property type="entry name" value="HTH_ArsR_DNA-bd_dom"/>
</dbReference>
<feature type="region of interest" description="Disordered" evidence="1">
    <location>
        <begin position="185"/>
        <end position="204"/>
    </location>
</feature>